<evidence type="ECO:0000313" key="1">
    <source>
        <dbReference type="EMBL" id="CRK88507.1"/>
    </source>
</evidence>
<dbReference type="Proteomes" id="UP000183832">
    <property type="component" value="Unassembled WGS sequence"/>
</dbReference>
<protein>
    <submittedName>
        <fullName evidence="1">CLUMA_CG002283, isoform A</fullName>
    </submittedName>
</protein>
<accession>A0A1J1HKQ2</accession>
<organism evidence="1 2">
    <name type="scientific">Clunio marinus</name>
    <dbReference type="NCBI Taxonomy" id="568069"/>
    <lineage>
        <taxon>Eukaryota</taxon>
        <taxon>Metazoa</taxon>
        <taxon>Ecdysozoa</taxon>
        <taxon>Arthropoda</taxon>
        <taxon>Hexapoda</taxon>
        <taxon>Insecta</taxon>
        <taxon>Pterygota</taxon>
        <taxon>Neoptera</taxon>
        <taxon>Endopterygota</taxon>
        <taxon>Diptera</taxon>
        <taxon>Nematocera</taxon>
        <taxon>Chironomoidea</taxon>
        <taxon>Chironomidae</taxon>
        <taxon>Clunio</taxon>
    </lineage>
</organism>
<keyword evidence="2" id="KW-1185">Reference proteome</keyword>
<reference evidence="1 2" key="1">
    <citation type="submission" date="2015-04" db="EMBL/GenBank/DDBJ databases">
        <authorList>
            <person name="Syromyatnikov M.Y."/>
            <person name="Popov V.N."/>
        </authorList>
    </citation>
    <scope>NUCLEOTIDE SEQUENCE [LARGE SCALE GENOMIC DNA]</scope>
</reference>
<gene>
    <name evidence="1" type="ORF">CLUMA_CG002283</name>
</gene>
<dbReference type="EMBL" id="CVRI01000008">
    <property type="protein sequence ID" value="CRK88507.1"/>
    <property type="molecule type" value="Genomic_DNA"/>
</dbReference>
<evidence type="ECO:0000313" key="2">
    <source>
        <dbReference type="Proteomes" id="UP000183832"/>
    </source>
</evidence>
<name>A0A1J1HKQ2_9DIPT</name>
<dbReference type="AlphaFoldDB" id="A0A1J1HKQ2"/>
<proteinExistence type="predicted"/>
<sequence length="223" mass="26421">MYRIDAIADRIYFNIEETENAINKIKEAESDFQEKSFKLFFSTLKKNELRKKLQKLIDNESYIEELCVIFRVADECIQEERETKKTGIAANFFHLFIKNLTTSVELWKKIIVIIERPDLANDLNKILKHQIIMINVSNVIEEYLNLLCQIGDEFYIDVDGITHDKEKLKVFKSIKVSSMILIIHHLLTFPDTSRFMAEKVFHKYELSPQFINYLKLCFRNLSL</sequence>